<reference evidence="11" key="1">
    <citation type="journal article" date="2020" name="mSystems">
        <title>Genome- and Community-Level Interaction Insights into Carbon Utilization and Element Cycling Functions of Hydrothermarchaeota in Hydrothermal Sediment.</title>
        <authorList>
            <person name="Zhou Z."/>
            <person name="Liu Y."/>
            <person name="Xu W."/>
            <person name="Pan J."/>
            <person name="Luo Z.H."/>
            <person name="Li M."/>
        </authorList>
    </citation>
    <scope>NUCLEOTIDE SEQUENCE [LARGE SCALE GENOMIC DNA]</scope>
    <source>
        <strain evidence="11">SpSt-548</strain>
    </source>
</reference>
<keyword evidence="6 10" id="KW-0328">Glycosyltransferase</keyword>
<dbReference type="InterPro" id="IPR023195">
    <property type="entry name" value="Nict_dMeBzImd_PRibTrfase_N"/>
</dbReference>
<protein>
    <recommendedName>
        <fullName evidence="4 10">Nicotinate-nucleotide--dimethylbenzimidazole phosphoribosyltransferase</fullName>
        <shortName evidence="10">NN:DBI PRT</shortName>
        <ecNumber evidence="3 10">2.4.2.21</ecNumber>
    </recommendedName>
    <alternativeName>
        <fullName evidence="8 10">N(1)-alpha-phosphoribosyltransferase</fullName>
    </alternativeName>
</protein>
<name>A0A7V4G9N7_9BACT</name>
<dbReference type="UniPathway" id="UPA00061">
    <property type="reaction ID" value="UER00516"/>
</dbReference>
<comment type="pathway">
    <text evidence="1 10">Nucleoside biosynthesis; alpha-ribazole biosynthesis; alpha-ribazole from 5,6-dimethylbenzimidazole: step 1/2.</text>
</comment>
<dbReference type="EC" id="2.4.2.21" evidence="3 10"/>
<dbReference type="SUPFAM" id="SSF52733">
    <property type="entry name" value="Nicotinate mononucleotide:5,6-dimethylbenzimidazole phosphoribosyltransferase (CobT)"/>
    <property type="match status" value="1"/>
</dbReference>
<evidence type="ECO:0000256" key="9">
    <source>
        <dbReference type="ARBA" id="ARBA00047340"/>
    </source>
</evidence>
<dbReference type="GO" id="GO:0008939">
    <property type="term" value="F:nicotinate-nucleotide-dimethylbenzimidazole phosphoribosyltransferase activity"/>
    <property type="evidence" value="ECO:0007669"/>
    <property type="project" value="UniProtKB-UniRule"/>
</dbReference>
<dbReference type="Gene3D" id="1.10.1610.10">
    <property type="match status" value="1"/>
</dbReference>
<keyword evidence="5 10" id="KW-0169">Cobalamin biosynthesis</keyword>
<sequence>MPEVAREAELRHPGPGEGSLGRLEALSIQIAGITRQPRPKIQHKVVTVMAGDHGVVAEGVSAYPQEVTPQMVLNFLGGGAAINVLSRHVGARVVIVDLGVATDIPAHPDLLVKKVAYGTQNITLGPAMTRQQAEQAILTGVEIVEAEIARGLDILATGDMGIGNTTPSAAIACAVTDKPASEICGRGTGVDDEGLKRKIFAVEQALSVNQPNPADGLDLLAKIGGFEIGGLAGAILGAAANQRPVVIDGFISTAAAIIAATLAPQVKDYLIAAHTSQELGHRLMTDWLGLTPLLDLQMRLGEGTGAVLAMSLVEAACKTLDEMATFGEAGVSEKE</sequence>
<evidence type="ECO:0000313" key="11">
    <source>
        <dbReference type="EMBL" id="HGS05906.1"/>
    </source>
</evidence>
<comment type="similarity">
    <text evidence="2 10">Belongs to the CobT family.</text>
</comment>
<feature type="active site" description="Proton acceptor" evidence="10">
    <location>
        <position position="302"/>
    </location>
</feature>
<dbReference type="EMBL" id="DSXI01000550">
    <property type="protein sequence ID" value="HGS05906.1"/>
    <property type="molecule type" value="Genomic_DNA"/>
</dbReference>
<dbReference type="NCBIfam" id="TIGR03160">
    <property type="entry name" value="cobT_DBIPRT"/>
    <property type="match status" value="1"/>
</dbReference>
<comment type="caution">
    <text evidence="11">The sequence shown here is derived from an EMBL/GenBank/DDBJ whole genome shotgun (WGS) entry which is preliminary data.</text>
</comment>
<dbReference type="NCBIfam" id="NF000996">
    <property type="entry name" value="PRK00105.1"/>
    <property type="match status" value="1"/>
</dbReference>
<accession>A0A7V4G9N7</accession>
<dbReference type="GO" id="GO:0009236">
    <property type="term" value="P:cobalamin biosynthetic process"/>
    <property type="evidence" value="ECO:0007669"/>
    <property type="project" value="UniProtKB-UniRule"/>
</dbReference>
<comment type="function">
    <text evidence="10">Catalyzes the synthesis of alpha-ribazole-5'-phosphate from nicotinate mononucleotide (NAMN) and 5,6-dimethylbenzimidazole (DMB).</text>
</comment>
<dbReference type="FunFam" id="3.40.50.10210:FF:000001">
    <property type="entry name" value="Nicotinate-nucleotide--dimethylbenzimidazole phosphoribosyltransferase"/>
    <property type="match status" value="1"/>
</dbReference>
<dbReference type="Gene3D" id="3.40.50.10210">
    <property type="match status" value="1"/>
</dbReference>
<dbReference type="CDD" id="cd02439">
    <property type="entry name" value="DMB-PRT_CobT"/>
    <property type="match status" value="1"/>
</dbReference>
<dbReference type="Pfam" id="PF02277">
    <property type="entry name" value="DBI_PRT"/>
    <property type="match status" value="1"/>
</dbReference>
<organism evidence="11">
    <name type="scientific">Desulfobacca acetoxidans</name>
    <dbReference type="NCBI Taxonomy" id="60893"/>
    <lineage>
        <taxon>Bacteria</taxon>
        <taxon>Pseudomonadati</taxon>
        <taxon>Thermodesulfobacteriota</taxon>
        <taxon>Desulfobaccia</taxon>
        <taxon>Desulfobaccales</taxon>
        <taxon>Desulfobaccaceae</taxon>
        <taxon>Desulfobacca</taxon>
    </lineage>
</organism>
<evidence type="ECO:0000256" key="5">
    <source>
        <dbReference type="ARBA" id="ARBA00022573"/>
    </source>
</evidence>
<evidence type="ECO:0000256" key="8">
    <source>
        <dbReference type="ARBA" id="ARBA00030686"/>
    </source>
</evidence>
<evidence type="ECO:0000256" key="7">
    <source>
        <dbReference type="ARBA" id="ARBA00022679"/>
    </source>
</evidence>
<proteinExistence type="inferred from homology"/>
<evidence type="ECO:0000256" key="1">
    <source>
        <dbReference type="ARBA" id="ARBA00005049"/>
    </source>
</evidence>
<evidence type="ECO:0000256" key="6">
    <source>
        <dbReference type="ARBA" id="ARBA00022676"/>
    </source>
</evidence>
<gene>
    <name evidence="10 11" type="primary">cobT</name>
    <name evidence="11" type="ORF">ENT08_09290</name>
</gene>
<evidence type="ECO:0000256" key="2">
    <source>
        <dbReference type="ARBA" id="ARBA00007110"/>
    </source>
</evidence>
<dbReference type="AlphaFoldDB" id="A0A7V4G9N7"/>
<evidence type="ECO:0000256" key="4">
    <source>
        <dbReference type="ARBA" id="ARBA00015486"/>
    </source>
</evidence>
<comment type="catalytic activity">
    <reaction evidence="9 10">
        <text>5,6-dimethylbenzimidazole + nicotinate beta-D-ribonucleotide = alpha-ribazole 5'-phosphate + nicotinate + H(+)</text>
        <dbReference type="Rhea" id="RHEA:11196"/>
        <dbReference type="ChEBI" id="CHEBI:15378"/>
        <dbReference type="ChEBI" id="CHEBI:15890"/>
        <dbReference type="ChEBI" id="CHEBI:32544"/>
        <dbReference type="ChEBI" id="CHEBI:57502"/>
        <dbReference type="ChEBI" id="CHEBI:57918"/>
        <dbReference type="EC" id="2.4.2.21"/>
    </reaction>
</comment>
<dbReference type="InterPro" id="IPR017846">
    <property type="entry name" value="Nict_dMeBzImd_PRibTrfase_bact"/>
</dbReference>
<evidence type="ECO:0000256" key="10">
    <source>
        <dbReference type="HAMAP-Rule" id="MF_00230"/>
    </source>
</evidence>
<dbReference type="PANTHER" id="PTHR43463:SF1">
    <property type="entry name" value="NICOTINATE-NUCLEOTIDE--DIMETHYLBENZIMIDAZOLE PHOSPHORIBOSYLTRANSFERASE"/>
    <property type="match status" value="1"/>
</dbReference>
<dbReference type="HAMAP" id="MF_00230">
    <property type="entry name" value="CobT"/>
    <property type="match status" value="1"/>
</dbReference>
<evidence type="ECO:0000256" key="3">
    <source>
        <dbReference type="ARBA" id="ARBA00011991"/>
    </source>
</evidence>
<dbReference type="InterPro" id="IPR003200">
    <property type="entry name" value="Nict_dMeBzImd_PRibTrfase"/>
</dbReference>
<keyword evidence="7 10" id="KW-0808">Transferase</keyword>
<dbReference type="PANTHER" id="PTHR43463">
    <property type="entry name" value="NICOTINATE-NUCLEOTIDE--DIMETHYLBENZIMIDAZOLE PHOSPHORIBOSYLTRANSFERASE"/>
    <property type="match status" value="1"/>
</dbReference>
<dbReference type="InterPro" id="IPR036087">
    <property type="entry name" value="Nict_dMeBzImd_PRibTrfase_sf"/>
</dbReference>